<proteinExistence type="predicted"/>
<feature type="compositionally biased region" description="Basic and acidic residues" evidence="1">
    <location>
        <begin position="280"/>
        <end position="297"/>
    </location>
</feature>
<dbReference type="Proteomes" id="UP000636479">
    <property type="component" value="Unassembled WGS sequence"/>
</dbReference>
<evidence type="ECO:0000256" key="1">
    <source>
        <dbReference type="SAM" id="MobiDB-lite"/>
    </source>
</evidence>
<name>A0A8H6SRP0_9AGAR</name>
<feature type="region of interest" description="Disordered" evidence="1">
    <location>
        <begin position="280"/>
        <end position="310"/>
    </location>
</feature>
<dbReference type="GeneID" id="59345043"/>
<gene>
    <name evidence="2" type="ORF">MIND_00576600</name>
</gene>
<dbReference type="AlphaFoldDB" id="A0A8H6SRP0"/>
<sequence length="310" mass="35404">MSPRLPPELERTIFEMVAWQWRGSIPPLLRVARRVKHWLEPILYETILVTEDQDSVADVIYWHSTHEIKSLIAQRDPASFSALVHNVFLSPTISEDERNHICESFPNLSNLYTTLKAALNAPLPRLLKLYAPPHVLSFDQSTLSTRFPSLTHLYLFSRSIPLYVWAVGPLKNVTWSALGQLPRLSHLLLTSSPGTPALDSILESCPSLILLLILRPTYTLYPSHWHPPPTPTSTHDVRLVVVPINTRYHGVTHWQHDAFAVPQWRESLWKKGERLAEARRNGTVDAEHYELPEEPTSRVDAFPLPSPQQN</sequence>
<keyword evidence="3" id="KW-1185">Reference proteome</keyword>
<reference evidence="2" key="1">
    <citation type="submission" date="2020-05" db="EMBL/GenBank/DDBJ databases">
        <title>Mycena genomes resolve the evolution of fungal bioluminescence.</title>
        <authorList>
            <person name="Tsai I.J."/>
        </authorList>
    </citation>
    <scope>NUCLEOTIDE SEQUENCE</scope>
    <source>
        <strain evidence="2">171206Taipei</strain>
    </source>
</reference>
<accession>A0A8H6SRP0</accession>
<evidence type="ECO:0000313" key="3">
    <source>
        <dbReference type="Proteomes" id="UP000636479"/>
    </source>
</evidence>
<protein>
    <submittedName>
        <fullName evidence="2">Uncharacterized protein</fullName>
    </submittedName>
</protein>
<comment type="caution">
    <text evidence="2">The sequence shown here is derived from an EMBL/GenBank/DDBJ whole genome shotgun (WGS) entry which is preliminary data.</text>
</comment>
<dbReference type="EMBL" id="JACAZF010000005">
    <property type="protein sequence ID" value="KAF7303476.1"/>
    <property type="molecule type" value="Genomic_DNA"/>
</dbReference>
<organism evidence="2 3">
    <name type="scientific">Mycena indigotica</name>
    <dbReference type="NCBI Taxonomy" id="2126181"/>
    <lineage>
        <taxon>Eukaryota</taxon>
        <taxon>Fungi</taxon>
        <taxon>Dikarya</taxon>
        <taxon>Basidiomycota</taxon>
        <taxon>Agaricomycotina</taxon>
        <taxon>Agaricomycetes</taxon>
        <taxon>Agaricomycetidae</taxon>
        <taxon>Agaricales</taxon>
        <taxon>Marasmiineae</taxon>
        <taxon>Mycenaceae</taxon>
        <taxon>Mycena</taxon>
    </lineage>
</organism>
<evidence type="ECO:0000313" key="2">
    <source>
        <dbReference type="EMBL" id="KAF7303476.1"/>
    </source>
</evidence>
<dbReference type="OrthoDB" id="3145912at2759"/>
<dbReference type="RefSeq" id="XP_037220448.1">
    <property type="nucleotide sequence ID" value="XM_037362527.1"/>
</dbReference>